<dbReference type="PANTHER" id="PTHR45228:SF8">
    <property type="entry name" value="TWO-COMPONENT RESPONSE REGULATOR-RELATED"/>
    <property type="match status" value="1"/>
</dbReference>
<dbReference type="CDD" id="cd17538">
    <property type="entry name" value="REC_D1_PleD-like"/>
    <property type="match status" value="1"/>
</dbReference>
<evidence type="ECO:0000259" key="3">
    <source>
        <dbReference type="PROSITE" id="PS51832"/>
    </source>
</evidence>
<feature type="domain" description="HD-GYP" evidence="3">
    <location>
        <begin position="135"/>
        <end position="331"/>
    </location>
</feature>
<feature type="modified residue" description="4-aspartylphosphate" evidence="1">
    <location>
        <position position="60"/>
    </location>
</feature>
<accession>A0AAJ1EJB8</accession>
<dbReference type="CDD" id="cd00077">
    <property type="entry name" value="HDc"/>
    <property type="match status" value="1"/>
</dbReference>
<dbReference type="Gene3D" id="3.40.50.2300">
    <property type="match status" value="1"/>
</dbReference>
<dbReference type="SMART" id="SM00448">
    <property type="entry name" value="REC"/>
    <property type="match status" value="1"/>
</dbReference>
<proteinExistence type="predicted"/>
<dbReference type="Pfam" id="PF13487">
    <property type="entry name" value="HD_5"/>
    <property type="match status" value="1"/>
</dbReference>
<dbReference type="PANTHER" id="PTHR45228">
    <property type="entry name" value="CYCLIC DI-GMP PHOSPHODIESTERASE TM_0186-RELATED"/>
    <property type="match status" value="1"/>
</dbReference>
<organism evidence="4 5">
    <name type="scientific">Candidatus Methylomirabilis tolerans</name>
    <dbReference type="NCBI Taxonomy" id="3123416"/>
    <lineage>
        <taxon>Bacteria</taxon>
        <taxon>Candidatus Methylomirabilota</taxon>
        <taxon>Candidatus Methylomirabilia</taxon>
        <taxon>Candidatus Methylomirabilales</taxon>
        <taxon>Candidatus Methylomirabilaceae</taxon>
        <taxon>Candidatus Methylomirabilis</taxon>
    </lineage>
</organism>
<comment type="caution">
    <text evidence="4">The sequence shown here is derived from an EMBL/GenBank/DDBJ whole genome shotgun (WGS) entry which is preliminary data.</text>
</comment>
<dbReference type="InterPro" id="IPR011006">
    <property type="entry name" value="CheY-like_superfamily"/>
</dbReference>
<keyword evidence="1" id="KW-0597">Phosphoprotein</keyword>
<protein>
    <submittedName>
        <fullName evidence="4">Response regulator</fullName>
    </submittedName>
</protein>
<dbReference type="EMBL" id="JAIOIU010000080">
    <property type="protein sequence ID" value="MBZ0159780.1"/>
    <property type="molecule type" value="Genomic_DNA"/>
</dbReference>
<evidence type="ECO:0000313" key="4">
    <source>
        <dbReference type="EMBL" id="MBZ0159780.1"/>
    </source>
</evidence>
<dbReference type="SUPFAM" id="SSF52172">
    <property type="entry name" value="CheY-like"/>
    <property type="match status" value="1"/>
</dbReference>
<sequence>MMDPERPPRQTILIVDDQEVNTLLVETILASQGYEIISASDGERALELVAARPPDLILLDIIMPGMNGFDVCARLKEDERTRLIPIVMVTSLSDLQDRIRGIEAGADDFLTKPFRSAELIARVRSLLKLKQFTDELEDAEDVLCALALSVEAKDTCTDGHCERLSLYSVALGRSLGLSREQLKALHRGGYLHDIGKIAVAESILNKKTGLTDEEWQIIREHPIIGERICKPLKSLKLILPIIRHHHERWDGGGYPDGLKGQEIPLLARMIRVVDIYDALVTARPYKPPLEPSKVFSTMRQTSEKGSCDPRLMEQFIDLLQSGKTLVGWEKVRPRRP</sequence>
<dbReference type="GO" id="GO:0000160">
    <property type="term" value="P:phosphorelay signal transduction system"/>
    <property type="evidence" value="ECO:0007669"/>
    <property type="project" value="InterPro"/>
</dbReference>
<evidence type="ECO:0000256" key="1">
    <source>
        <dbReference type="PROSITE-ProRule" id="PRU00169"/>
    </source>
</evidence>
<dbReference type="InterPro" id="IPR052020">
    <property type="entry name" value="Cyclic_di-GMP/3'3'-cGAMP_PDE"/>
</dbReference>
<dbReference type="InterPro" id="IPR037522">
    <property type="entry name" value="HD_GYP_dom"/>
</dbReference>
<name>A0AAJ1EJB8_9BACT</name>
<feature type="domain" description="Response regulatory" evidence="2">
    <location>
        <begin position="11"/>
        <end position="127"/>
    </location>
</feature>
<dbReference type="SMART" id="SM00471">
    <property type="entry name" value="HDc"/>
    <property type="match status" value="1"/>
</dbReference>
<evidence type="ECO:0000313" key="5">
    <source>
        <dbReference type="Proteomes" id="UP001197609"/>
    </source>
</evidence>
<dbReference type="AlphaFoldDB" id="A0AAJ1EJB8"/>
<gene>
    <name evidence="4" type="ORF">K8G79_06565</name>
</gene>
<dbReference type="PROSITE" id="PS51832">
    <property type="entry name" value="HD_GYP"/>
    <property type="match status" value="1"/>
</dbReference>
<dbReference type="Pfam" id="PF00072">
    <property type="entry name" value="Response_reg"/>
    <property type="match status" value="1"/>
</dbReference>
<dbReference type="SUPFAM" id="SSF109604">
    <property type="entry name" value="HD-domain/PDEase-like"/>
    <property type="match status" value="1"/>
</dbReference>
<dbReference type="InterPro" id="IPR001789">
    <property type="entry name" value="Sig_transdc_resp-reg_receiver"/>
</dbReference>
<reference evidence="4 5" key="1">
    <citation type="journal article" date="2021" name="bioRxiv">
        <title>Unraveling nitrogen, sulfur and carbon metabolic pathways and microbial community transcriptional responses to substrate deprivation and toxicity stresses in a bioreactor mimicking anoxic brackish coastal sediment conditions.</title>
        <authorList>
            <person name="Martins P.D."/>
            <person name="Echeveste M.J."/>
            <person name="Arshad A."/>
            <person name="Kurth J."/>
            <person name="Ouboter H."/>
            <person name="Jetten M.S.M."/>
            <person name="Welte C.U."/>
        </authorList>
    </citation>
    <scope>NUCLEOTIDE SEQUENCE [LARGE SCALE GENOMIC DNA]</scope>
    <source>
        <strain evidence="4">MAG_38</strain>
    </source>
</reference>
<dbReference type="InterPro" id="IPR003607">
    <property type="entry name" value="HD/PDEase_dom"/>
</dbReference>
<evidence type="ECO:0000259" key="2">
    <source>
        <dbReference type="PROSITE" id="PS50110"/>
    </source>
</evidence>
<dbReference type="Gene3D" id="1.10.3210.10">
    <property type="entry name" value="Hypothetical protein af1432"/>
    <property type="match status" value="1"/>
</dbReference>
<dbReference type="Proteomes" id="UP001197609">
    <property type="component" value="Unassembled WGS sequence"/>
</dbReference>
<dbReference type="PROSITE" id="PS50110">
    <property type="entry name" value="RESPONSE_REGULATORY"/>
    <property type="match status" value="1"/>
</dbReference>